<evidence type="ECO:0000313" key="1">
    <source>
        <dbReference type="EMBL" id="MEQ2183224.1"/>
    </source>
</evidence>
<gene>
    <name evidence="1" type="ORF">GOODEAATRI_030569</name>
</gene>
<sequence>CTYMPVCRGPHKVVENASDLHTFLNNFWVDFKLTVKHSPMCRPISKCSLHNQPSPEEMVTEDTLLWGEAATSNEGPHQISAQWERLICHNDMGLWSSVVISR</sequence>
<organism evidence="1 2">
    <name type="scientific">Goodea atripinnis</name>
    <dbReference type="NCBI Taxonomy" id="208336"/>
    <lineage>
        <taxon>Eukaryota</taxon>
        <taxon>Metazoa</taxon>
        <taxon>Chordata</taxon>
        <taxon>Craniata</taxon>
        <taxon>Vertebrata</taxon>
        <taxon>Euteleostomi</taxon>
        <taxon>Actinopterygii</taxon>
        <taxon>Neopterygii</taxon>
        <taxon>Teleostei</taxon>
        <taxon>Neoteleostei</taxon>
        <taxon>Acanthomorphata</taxon>
        <taxon>Ovalentaria</taxon>
        <taxon>Atherinomorphae</taxon>
        <taxon>Cyprinodontiformes</taxon>
        <taxon>Goodeidae</taxon>
        <taxon>Goodea</taxon>
    </lineage>
</organism>
<evidence type="ECO:0000313" key="2">
    <source>
        <dbReference type="Proteomes" id="UP001476798"/>
    </source>
</evidence>
<reference evidence="1 2" key="1">
    <citation type="submission" date="2021-06" db="EMBL/GenBank/DDBJ databases">
        <authorList>
            <person name="Palmer J.M."/>
        </authorList>
    </citation>
    <scope>NUCLEOTIDE SEQUENCE [LARGE SCALE GENOMIC DNA]</scope>
    <source>
        <strain evidence="1 2">GA_2019</strain>
        <tissue evidence="1">Muscle</tissue>
    </source>
</reference>
<protein>
    <submittedName>
        <fullName evidence="1">Uncharacterized protein</fullName>
    </submittedName>
</protein>
<keyword evidence="2" id="KW-1185">Reference proteome</keyword>
<dbReference type="Proteomes" id="UP001476798">
    <property type="component" value="Unassembled WGS sequence"/>
</dbReference>
<proteinExistence type="predicted"/>
<dbReference type="EMBL" id="JAHRIO010074844">
    <property type="protein sequence ID" value="MEQ2183224.1"/>
    <property type="molecule type" value="Genomic_DNA"/>
</dbReference>
<comment type="caution">
    <text evidence="1">The sequence shown here is derived from an EMBL/GenBank/DDBJ whole genome shotgun (WGS) entry which is preliminary data.</text>
</comment>
<name>A0ABV0PIA4_9TELE</name>
<accession>A0ABV0PIA4</accession>
<feature type="non-terminal residue" evidence="1">
    <location>
        <position position="1"/>
    </location>
</feature>